<dbReference type="EMBL" id="QUWV01000003">
    <property type="protein sequence ID" value="RFD21491.1"/>
    <property type="molecule type" value="Genomic_DNA"/>
</dbReference>
<dbReference type="PRINTS" id="PR00039">
    <property type="entry name" value="HTHLYSR"/>
</dbReference>
<dbReference type="SUPFAM" id="SSF53850">
    <property type="entry name" value="Periplasmic binding protein-like II"/>
    <property type="match status" value="1"/>
</dbReference>
<evidence type="ECO:0000313" key="6">
    <source>
        <dbReference type="EMBL" id="RFD21491.1"/>
    </source>
</evidence>
<evidence type="ECO:0000313" key="7">
    <source>
        <dbReference type="Proteomes" id="UP000262371"/>
    </source>
</evidence>
<dbReference type="InterPro" id="IPR036390">
    <property type="entry name" value="WH_DNA-bd_sf"/>
</dbReference>
<gene>
    <name evidence="6" type="ORF">DY926_00660</name>
</gene>
<keyword evidence="7" id="KW-1185">Reference proteome</keyword>
<dbReference type="PROSITE" id="PS50931">
    <property type="entry name" value="HTH_LYSR"/>
    <property type="match status" value="1"/>
</dbReference>
<dbReference type="GO" id="GO:0043565">
    <property type="term" value="F:sequence-specific DNA binding"/>
    <property type="evidence" value="ECO:0007669"/>
    <property type="project" value="TreeGrafter"/>
</dbReference>
<evidence type="ECO:0000259" key="5">
    <source>
        <dbReference type="PROSITE" id="PS50931"/>
    </source>
</evidence>
<protein>
    <submittedName>
        <fullName evidence="6">LysR family transcriptional regulator</fullName>
    </submittedName>
</protein>
<name>A0A371Z4T8_9PROT</name>
<dbReference type="PANTHER" id="PTHR30427">
    <property type="entry name" value="TRANSCRIPTIONAL ACTIVATOR PROTEIN LYSR"/>
    <property type="match status" value="1"/>
</dbReference>
<dbReference type="Gene3D" id="3.40.190.290">
    <property type="match status" value="1"/>
</dbReference>
<dbReference type="Proteomes" id="UP000262371">
    <property type="component" value="Unassembled WGS sequence"/>
</dbReference>
<dbReference type="InterPro" id="IPR005119">
    <property type="entry name" value="LysR_subst-bd"/>
</dbReference>
<evidence type="ECO:0000256" key="4">
    <source>
        <dbReference type="ARBA" id="ARBA00023163"/>
    </source>
</evidence>
<comment type="caution">
    <text evidence="6">The sequence shown here is derived from an EMBL/GenBank/DDBJ whole genome shotgun (WGS) entry which is preliminary data.</text>
</comment>
<keyword evidence="2" id="KW-0805">Transcription regulation</keyword>
<dbReference type="PANTHER" id="PTHR30427:SF1">
    <property type="entry name" value="TRANSCRIPTIONAL ACTIVATOR PROTEIN LYSR"/>
    <property type="match status" value="1"/>
</dbReference>
<dbReference type="InterPro" id="IPR000847">
    <property type="entry name" value="LysR_HTH_N"/>
</dbReference>
<keyword evidence="4" id="KW-0804">Transcription</keyword>
<organism evidence="6 7">
    <name type="scientific">Komagataeibacter melaceti</name>
    <dbReference type="NCBI Taxonomy" id="2766577"/>
    <lineage>
        <taxon>Bacteria</taxon>
        <taxon>Pseudomonadati</taxon>
        <taxon>Pseudomonadota</taxon>
        <taxon>Alphaproteobacteria</taxon>
        <taxon>Acetobacterales</taxon>
        <taxon>Acetobacteraceae</taxon>
        <taxon>Komagataeibacter</taxon>
    </lineage>
</organism>
<dbReference type="OrthoDB" id="9806538at2"/>
<dbReference type="AlphaFoldDB" id="A0A371Z4T8"/>
<proteinExistence type="inferred from homology"/>
<dbReference type="GO" id="GO:0003700">
    <property type="term" value="F:DNA-binding transcription factor activity"/>
    <property type="evidence" value="ECO:0007669"/>
    <property type="project" value="InterPro"/>
</dbReference>
<evidence type="ECO:0000256" key="3">
    <source>
        <dbReference type="ARBA" id="ARBA00023125"/>
    </source>
</evidence>
<keyword evidence="3" id="KW-0238">DNA-binding</keyword>
<comment type="similarity">
    <text evidence="1">Belongs to the LysR transcriptional regulatory family.</text>
</comment>
<dbReference type="SUPFAM" id="SSF46785">
    <property type="entry name" value="Winged helix' DNA-binding domain"/>
    <property type="match status" value="1"/>
</dbReference>
<feature type="domain" description="HTH lysR-type" evidence="5">
    <location>
        <begin position="1"/>
        <end position="58"/>
    </location>
</feature>
<dbReference type="Gene3D" id="1.10.10.10">
    <property type="entry name" value="Winged helix-like DNA-binding domain superfamily/Winged helix DNA-binding domain"/>
    <property type="match status" value="1"/>
</dbReference>
<sequence length="299" mass="33625">MNLRQIEILRALIRYNTTVAAAQALGLSQPAISNAIKVMEDQAGFSLFERHNNRLYPTSETRLLLEDVEAIFDLHERFESRIKDLRESRAGQLRVVATPPIGHGLLTRTIGRMQFLRPRVRTYFDIRRYEGVLLAIERHQAELGFLLGYTGHPGIASEELLAGEMVCVMHPDHPLAQHTVIEPADLRTHRLIALERGTKLGDGVRNAYEQCNEPFNFSCEVRYSNSACALAESNVGVAIVDPLTARSGHFNVAVVPFRPAIAVRAYAVWSDNRSLSRLGRYFMDQIRQSILNGTDFTKG</sequence>
<evidence type="ECO:0000256" key="1">
    <source>
        <dbReference type="ARBA" id="ARBA00009437"/>
    </source>
</evidence>
<evidence type="ECO:0000256" key="2">
    <source>
        <dbReference type="ARBA" id="ARBA00023015"/>
    </source>
</evidence>
<dbReference type="InterPro" id="IPR036388">
    <property type="entry name" value="WH-like_DNA-bd_sf"/>
</dbReference>
<dbReference type="Pfam" id="PF00126">
    <property type="entry name" value="HTH_1"/>
    <property type="match status" value="1"/>
</dbReference>
<reference evidence="6 7" key="1">
    <citation type="submission" date="2018-08" db="EMBL/GenBank/DDBJ databases">
        <title>Komagataeibacter sp. AV 382.</title>
        <authorList>
            <person name="Skraban J."/>
            <person name="Trcek J."/>
        </authorList>
    </citation>
    <scope>NUCLEOTIDE SEQUENCE [LARGE SCALE GENOMIC DNA]</scope>
    <source>
        <strain evidence="6 7">AV 382</strain>
    </source>
</reference>
<dbReference type="Pfam" id="PF03466">
    <property type="entry name" value="LysR_substrate"/>
    <property type="match status" value="1"/>
</dbReference>
<dbReference type="GO" id="GO:0010628">
    <property type="term" value="P:positive regulation of gene expression"/>
    <property type="evidence" value="ECO:0007669"/>
    <property type="project" value="TreeGrafter"/>
</dbReference>
<accession>A0A371Z4T8</accession>
<dbReference type="RefSeq" id="WP_116701606.1">
    <property type="nucleotide sequence ID" value="NZ_QUWV01000003.1"/>
</dbReference>